<dbReference type="SUPFAM" id="SSF52058">
    <property type="entry name" value="L domain-like"/>
    <property type="match status" value="1"/>
</dbReference>
<evidence type="ECO:0000313" key="7">
    <source>
        <dbReference type="Proteomes" id="UP001465755"/>
    </source>
</evidence>
<feature type="compositionally biased region" description="Basic and acidic residues" evidence="5">
    <location>
        <begin position="121"/>
        <end position="141"/>
    </location>
</feature>
<dbReference type="PROSITE" id="PS51450">
    <property type="entry name" value="LRR"/>
    <property type="match status" value="5"/>
</dbReference>
<dbReference type="InterPro" id="IPR001611">
    <property type="entry name" value="Leu-rich_rpt"/>
</dbReference>
<protein>
    <submittedName>
        <fullName evidence="6">Uncharacterized protein</fullName>
    </submittedName>
</protein>
<dbReference type="InterPro" id="IPR032675">
    <property type="entry name" value="LRR_dom_sf"/>
</dbReference>
<keyword evidence="4" id="KW-0175">Coiled coil</keyword>
<sequence>MESGSALEELQEALQRRNALNAELAAELGVSEPSEVWDTPLPSARGSTNHSSAATQPKTANKSHSSKDTAGGIGLQAALQQDRERSLQVQQNLAAAAAESRKLEEDRKKRALQLQQLEAAWRREEEQRRSGADFDESDRTAIDTSQDINLPPSCSIFSPASDSHTSCTITMRQSRHTIHCNNKLQALTGIGAFRSLQALQLDGNQLTTLTGLELLTNLRKLDVSHNKLTRLDATLSPELLHLNATGNQLASLGKGLRGCSKLERLMLARNCLTSLSGLETCTGLQTIAVNSNRLTSLQGIPPCPLLYSINADSNALTIFPQGVLSPLLRTLLLASNKITLVPPLSPLPLLQRLDLRENSISIITPLHSCPHLLLLDLAFNRLNGLQHLEALCPLRSLQQLHLVGNDIENQPGYAEARWGMAAAQVQDSSRLDAMGRCKGWPGGEERWREGVPWLLPLAQLGGWTGACPDVVGDASGSCESFLEAARRGLLCKAHRQLVQLPLSSHQNFSLPSKEYAARVKAAQHSAAAQIQAVYRGWATRQRLTRQLAGHQAAAATRIQAAVRGWAIRKALSAIRKAAHDSVYDGDSSRVPLSYREIPLDFLPVLDALSTPRYNLSSHKSAAKEQSASMMDATSIASVMQDWSFREASTAQAFARAAQRQVLQANKARRRKALQDPQVRLNAFRQQLYTVPPVLPPQLRRPAKLRALSSSGSSTFGKAPPLQPGSSTATTRHTHTGGTGRRSTMEEQTKRVHAHTSRYGMLKI</sequence>
<dbReference type="Gene3D" id="1.20.5.190">
    <property type="match status" value="1"/>
</dbReference>
<dbReference type="CDD" id="cd23767">
    <property type="entry name" value="IQCD"/>
    <property type="match status" value="1"/>
</dbReference>
<dbReference type="PANTHER" id="PTHR15454:SF56">
    <property type="entry name" value="PROTEIN PHOSPHATASE 1 REGULATORY SUBUNIT 7-RELATED"/>
    <property type="match status" value="1"/>
</dbReference>
<proteinExistence type="predicted"/>
<evidence type="ECO:0000256" key="1">
    <source>
        <dbReference type="ARBA" id="ARBA00004430"/>
    </source>
</evidence>
<name>A0AAW1Q0A8_9CHLO</name>
<dbReference type="InterPro" id="IPR000048">
    <property type="entry name" value="IQ_motif_EF-hand-BS"/>
</dbReference>
<keyword evidence="7" id="KW-1185">Reference proteome</keyword>
<feature type="compositionally biased region" description="Polar residues" evidence="5">
    <location>
        <begin position="45"/>
        <end position="63"/>
    </location>
</feature>
<evidence type="ECO:0000256" key="2">
    <source>
        <dbReference type="ARBA" id="ARBA00022614"/>
    </source>
</evidence>
<dbReference type="PANTHER" id="PTHR15454">
    <property type="entry name" value="NISCHARIN RELATED"/>
    <property type="match status" value="1"/>
</dbReference>
<keyword evidence="2" id="KW-0433">Leucine-rich repeat</keyword>
<dbReference type="SUPFAM" id="SSF52540">
    <property type="entry name" value="P-loop containing nucleoside triphosphate hydrolases"/>
    <property type="match status" value="1"/>
</dbReference>
<feature type="coiled-coil region" evidence="4">
    <location>
        <begin position="86"/>
        <end position="120"/>
    </location>
</feature>
<dbReference type="SMART" id="SM00369">
    <property type="entry name" value="LRR_TYP"/>
    <property type="match status" value="5"/>
</dbReference>
<dbReference type="Gene3D" id="3.80.10.10">
    <property type="entry name" value="Ribonuclease Inhibitor"/>
    <property type="match status" value="2"/>
</dbReference>
<dbReference type="InterPro" id="IPR003591">
    <property type="entry name" value="Leu-rich_rpt_typical-subtyp"/>
</dbReference>
<evidence type="ECO:0000256" key="5">
    <source>
        <dbReference type="SAM" id="MobiDB-lite"/>
    </source>
</evidence>
<dbReference type="SMART" id="SM00015">
    <property type="entry name" value="IQ"/>
    <property type="match status" value="2"/>
</dbReference>
<dbReference type="Proteomes" id="UP001465755">
    <property type="component" value="Unassembled WGS sequence"/>
</dbReference>
<comment type="caution">
    <text evidence="6">The sequence shown here is derived from an EMBL/GenBank/DDBJ whole genome shotgun (WGS) entry which is preliminary data.</text>
</comment>
<keyword evidence="3" id="KW-0677">Repeat</keyword>
<dbReference type="AlphaFoldDB" id="A0AAW1Q0A8"/>
<dbReference type="SMART" id="SM00365">
    <property type="entry name" value="LRR_SD22"/>
    <property type="match status" value="4"/>
</dbReference>
<organism evidence="6 7">
    <name type="scientific">Symbiochloris irregularis</name>
    <dbReference type="NCBI Taxonomy" id="706552"/>
    <lineage>
        <taxon>Eukaryota</taxon>
        <taxon>Viridiplantae</taxon>
        <taxon>Chlorophyta</taxon>
        <taxon>core chlorophytes</taxon>
        <taxon>Trebouxiophyceae</taxon>
        <taxon>Trebouxiales</taxon>
        <taxon>Trebouxiaceae</taxon>
        <taxon>Symbiochloris</taxon>
    </lineage>
</organism>
<evidence type="ECO:0000256" key="4">
    <source>
        <dbReference type="SAM" id="Coils"/>
    </source>
</evidence>
<evidence type="ECO:0000313" key="6">
    <source>
        <dbReference type="EMBL" id="KAK9815091.1"/>
    </source>
</evidence>
<reference evidence="6 7" key="1">
    <citation type="journal article" date="2024" name="Nat. Commun.">
        <title>Phylogenomics reveals the evolutionary origins of lichenization in chlorophyte algae.</title>
        <authorList>
            <person name="Puginier C."/>
            <person name="Libourel C."/>
            <person name="Otte J."/>
            <person name="Skaloud P."/>
            <person name="Haon M."/>
            <person name="Grisel S."/>
            <person name="Petersen M."/>
            <person name="Berrin J.G."/>
            <person name="Delaux P.M."/>
            <person name="Dal Grande F."/>
            <person name="Keller J."/>
        </authorList>
    </citation>
    <scope>NUCLEOTIDE SEQUENCE [LARGE SCALE GENOMIC DNA]</scope>
    <source>
        <strain evidence="6 7">SAG 2036</strain>
    </source>
</reference>
<accession>A0AAW1Q0A8</accession>
<feature type="region of interest" description="Disordered" evidence="5">
    <location>
        <begin position="121"/>
        <end position="145"/>
    </location>
</feature>
<comment type="subcellular location">
    <subcellularLocation>
        <location evidence="1">Cytoplasm</location>
        <location evidence="1">Cytoskeleton</location>
        <location evidence="1">Cilium axoneme</location>
    </subcellularLocation>
</comment>
<feature type="region of interest" description="Disordered" evidence="5">
    <location>
        <begin position="27"/>
        <end position="70"/>
    </location>
</feature>
<evidence type="ECO:0000256" key="3">
    <source>
        <dbReference type="ARBA" id="ARBA00022737"/>
    </source>
</evidence>
<dbReference type="Pfam" id="PF00612">
    <property type="entry name" value="IQ"/>
    <property type="match status" value="2"/>
</dbReference>
<gene>
    <name evidence="6" type="ORF">WJX73_007331</name>
</gene>
<dbReference type="EMBL" id="JALJOQ010000001">
    <property type="protein sequence ID" value="KAK9815091.1"/>
    <property type="molecule type" value="Genomic_DNA"/>
</dbReference>
<dbReference type="InterPro" id="IPR027417">
    <property type="entry name" value="P-loop_NTPase"/>
</dbReference>
<dbReference type="GO" id="GO:0005930">
    <property type="term" value="C:axoneme"/>
    <property type="evidence" value="ECO:0007669"/>
    <property type="project" value="UniProtKB-SubCell"/>
</dbReference>
<dbReference type="PROSITE" id="PS50096">
    <property type="entry name" value="IQ"/>
    <property type="match status" value="2"/>
</dbReference>
<feature type="region of interest" description="Disordered" evidence="5">
    <location>
        <begin position="704"/>
        <end position="763"/>
    </location>
</feature>